<gene>
    <name evidence="1" type="ORF">MAR_018358</name>
</gene>
<evidence type="ECO:0000313" key="2">
    <source>
        <dbReference type="Proteomes" id="UP001164746"/>
    </source>
</evidence>
<dbReference type="EMBL" id="CP111017">
    <property type="protein sequence ID" value="WAR08400.1"/>
    <property type="molecule type" value="Genomic_DNA"/>
</dbReference>
<accession>A0ABY7EEV9</accession>
<name>A0ABY7EEV9_MYAAR</name>
<keyword evidence="2" id="KW-1185">Reference proteome</keyword>
<protein>
    <submittedName>
        <fullName evidence="1">Uncharacterized protein</fullName>
    </submittedName>
</protein>
<dbReference type="Proteomes" id="UP001164746">
    <property type="component" value="Chromosome 6"/>
</dbReference>
<sequence>MSQLLQAAAEARTGNLKLLDKFRQIANKFLNHFSARKPIYILRLLPLTPCSRDNVLINTSSTRVEILKPISQIELLLISQMLSHETEIDIDEIDNNVEHLTPGTEYKLPDGYRLVRRTTLKIIRYVIFNIKKDPELHY</sequence>
<organism evidence="1 2">
    <name type="scientific">Mya arenaria</name>
    <name type="common">Soft-shell clam</name>
    <dbReference type="NCBI Taxonomy" id="6604"/>
    <lineage>
        <taxon>Eukaryota</taxon>
        <taxon>Metazoa</taxon>
        <taxon>Spiralia</taxon>
        <taxon>Lophotrochozoa</taxon>
        <taxon>Mollusca</taxon>
        <taxon>Bivalvia</taxon>
        <taxon>Autobranchia</taxon>
        <taxon>Heteroconchia</taxon>
        <taxon>Euheterodonta</taxon>
        <taxon>Imparidentia</taxon>
        <taxon>Neoheterodontei</taxon>
        <taxon>Myida</taxon>
        <taxon>Myoidea</taxon>
        <taxon>Myidae</taxon>
        <taxon>Mya</taxon>
    </lineage>
</organism>
<proteinExistence type="predicted"/>
<evidence type="ECO:0000313" key="1">
    <source>
        <dbReference type="EMBL" id="WAR08400.1"/>
    </source>
</evidence>
<reference evidence="1" key="1">
    <citation type="submission" date="2022-11" db="EMBL/GenBank/DDBJ databases">
        <title>Centuries of genome instability and evolution in soft-shell clam transmissible cancer (bioRxiv).</title>
        <authorList>
            <person name="Hart S.F.M."/>
            <person name="Yonemitsu M.A."/>
            <person name="Giersch R.M."/>
            <person name="Beal B.F."/>
            <person name="Arriagada G."/>
            <person name="Davis B.W."/>
            <person name="Ostrander E.A."/>
            <person name="Goff S.P."/>
            <person name="Metzger M.J."/>
        </authorList>
    </citation>
    <scope>NUCLEOTIDE SEQUENCE</scope>
    <source>
        <strain evidence="1">MELC-2E11</strain>
        <tissue evidence="1">Siphon/mantle</tissue>
    </source>
</reference>